<dbReference type="EMBL" id="JACYFG010000036">
    <property type="protein sequence ID" value="MBD5780602.1"/>
    <property type="molecule type" value="Genomic_DNA"/>
</dbReference>
<reference evidence="1" key="1">
    <citation type="submission" date="2020-09" db="EMBL/GenBank/DDBJ databases">
        <title>Pelagicoccus enzymogenes sp. nov. with an EPS production, isolated from marine sediment.</title>
        <authorList>
            <person name="Feng X."/>
        </authorList>
    </citation>
    <scope>NUCLEOTIDE SEQUENCE</scope>
    <source>
        <strain evidence="1">NFK12</strain>
    </source>
</reference>
<accession>A0A927F8U2</accession>
<proteinExistence type="predicted"/>
<dbReference type="RefSeq" id="WP_191617698.1">
    <property type="nucleotide sequence ID" value="NZ_JACYFG010000036.1"/>
</dbReference>
<sequence>MSSQDRSILSIDSRSQNMMRRLLVIPQWIRERRQRRMLLGASGCLVKATDWVS</sequence>
<name>A0A927F8U2_9BACT</name>
<organism evidence="1 2">
    <name type="scientific">Pelagicoccus enzymogenes</name>
    <dbReference type="NCBI Taxonomy" id="2773457"/>
    <lineage>
        <taxon>Bacteria</taxon>
        <taxon>Pseudomonadati</taxon>
        <taxon>Verrucomicrobiota</taxon>
        <taxon>Opitutia</taxon>
        <taxon>Puniceicoccales</taxon>
        <taxon>Pelagicoccaceae</taxon>
        <taxon>Pelagicoccus</taxon>
    </lineage>
</organism>
<dbReference type="Proteomes" id="UP000622317">
    <property type="component" value="Unassembled WGS sequence"/>
</dbReference>
<protein>
    <submittedName>
        <fullName evidence="1">Uncharacterized protein</fullName>
    </submittedName>
</protein>
<evidence type="ECO:0000313" key="1">
    <source>
        <dbReference type="EMBL" id="MBD5780602.1"/>
    </source>
</evidence>
<gene>
    <name evidence="1" type="ORF">IEN85_13960</name>
</gene>
<keyword evidence="2" id="KW-1185">Reference proteome</keyword>
<comment type="caution">
    <text evidence="1">The sequence shown here is derived from an EMBL/GenBank/DDBJ whole genome shotgun (WGS) entry which is preliminary data.</text>
</comment>
<dbReference type="AlphaFoldDB" id="A0A927F8U2"/>
<evidence type="ECO:0000313" key="2">
    <source>
        <dbReference type="Proteomes" id="UP000622317"/>
    </source>
</evidence>